<evidence type="ECO:0000313" key="2">
    <source>
        <dbReference type="Proteomes" id="UP001433508"/>
    </source>
</evidence>
<accession>A0ACC3T3I3</accession>
<organism evidence="1 2">
    <name type="scientific">Lipomyces kononenkoae</name>
    <name type="common">Yeast</name>
    <dbReference type="NCBI Taxonomy" id="34357"/>
    <lineage>
        <taxon>Eukaryota</taxon>
        <taxon>Fungi</taxon>
        <taxon>Dikarya</taxon>
        <taxon>Ascomycota</taxon>
        <taxon>Saccharomycotina</taxon>
        <taxon>Lipomycetes</taxon>
        <taxon>Lipomycetales</taxon>
        <taxon>Lipomycetaceae</taxon>
        <taxon>Lipomyces</taxon>
    </lineage>
</organism>
<dbReference type="EMBL" id="MU971366">
    <property type="protein sequence ID" value="KAK9237622.1"/>
    <property type="molecule type" value="Genomic_DNA"/>
</dbReference>
<dbReference type="Proteomes" id="UP001433508">
    <property type="component" value="Unassembled WGS sequence"/>
</dbReference>
<protein>
    <submittedName>
        <fullName evidence="1">Amidase signature domain-containing protein</fullName>
    </submittedName>
</protein>
<proteinExistence type="predicted"/>
<sequence>MFAYLKYKKTIAAKQKQREDRIAELMPVYGTALTPEEVNIFRTPVPELAAQVHKGLVKPIDVLYAYGKRTLKAQEDTNCLTEIMFKDAEKQAEVCNVHGSLAGIPISFKDTVSIKGYDCTLGIAMHAFKPLQNDSPLVKLLKDAGALPYCKTNIPMTLLSYESYNNIWGRTDNPHVHGYTPGGSSGGEAALLAYGGGRVGMATDVAGSVRVPSHFSGCYTVRSSFGRIPRAGNCTPTRGQDGITSIYSPMTRSFDDLEYVFKAIIDMKPWEYDYTVHPIPWREINLPKKLKIGVMYSDGVVDPSPACARALKLTIDALSKQGHEIVTFIPPSPVDALRISTQLILADAGRVATSQIAWFEPFDKGVTKFLRIARLPRFVKKIWAWFYLRITGDAVIASLLKNWNEKTMPEYMDLVFEREGYRAQYFNAWKESGIDFLVTVPNATPALPHNGMFESFASIGYAVMFNLVDYASGVIPVTHVDKNVDALPADFTLKKLNYVAKGAYRNYNAEKMHGLPVGVQIVGQRLEEEKVLKMMALTIEALKDIGVEYKLLNEI</sequence>
<evidence type="ECO:0000313" key="1">
    <source>
        <dbReference type="EMBL" id="KAK9237622.1"/>
    </source>
</evidence>
<gene>
    <name evidence="1" type="ORF">V1525DRAFT_426081</name>
</gene>
<name>A0ACC3T3I3_LIPKO</name>
<keyword evidence="2" id="KW-1185">Reference proteome</keyword>
<comment type="caution">
    <text evidence="1">The sequence shown here is derived from an EMBL/GenBank/DDBJ whole genome shotgun (WGS) entry which is preliminary data.</text>
</comment>
<reference evidence="2" key="1">
    <citation type="journal article" date="2024" name="Front. Bioeng. Biotechnol.">
        <title>Genome-scale model development and genomic sequencing of the oleaginous clade Lipomyces.</title>
        <authorList>
            <person name="Czajka J.J."/>
            <person name="Han Y."/>
            <person name="Kim J."/>
            <person name="Mondo S.J."/>
            <person name="Hofstad B.A."/>
            <person name="Robles A."/>
            <person name="Haridas S."/>
            <person name="Riley R."/>
            <person name="LaButti K."/>
            <person name="Pangilinan J."/>
            <person name="Andreopoulos W."/>
            <person name="Lipzen A."/>
            <person name="Yan J."/>
            <person name="Wang M."/>
            <person name="Ng V."/>
            <person name="Grigoriev I.V."/>
            <person name="Spatafora J.W."/>
            <person name="Magnuson J.K."/>
            <person name="Baker S.E."/>
            <person name="Pomraning K.R."/>
        </authorList>
    </citation>
    <scope>NUCLEOTIDE SEQUENCE [LARGE SCALE GENOMIC DNA]</scope>
    <source>
        <strain evidence="2">CBS 7786</strain>
    </source>
</reference>